<dbReference type="Pfam" id="PF02361">
    <property type="entry name" value="CbiQ"/>
    <property type="match status" value="1"/>
</dbReference>
<feature type="transmembrane region" description="Helical" evidence="6">
    <location>
        <begin position="103"/>
        <end position="126"/>
    </location>
</feature>
<evidence type="ECO:0000256" key="4">
    <source>
        <dbReference type="ARBA" id="ARBA00022989"/>
    </source>
</evidence>
<feature type="transmembrane region" description="Helical" evidence="6">
    <location>
        <begin position="182"/>
        <end position="202"/>
    </location>
</feature>
<comment type="caution">
    <text evidence="7">The sequence shown here is derived from an EMBL/GenBank/DDBJ whole genome shotgun (WGS) entry which is preliminary data.</text>
</comment>
<organism evidence="7 8">
    <name type="scientific">Caldibacillus thermoamylovorans</name>
    <dbReference type="NCBI Taxonomy" id="35841"/>
    <lineage>
        <taxon>Bacteria</taxon>
        <taxon>Bacillati</taxon>
        <taxon>Bacillota</taxon>
        <taxon>Bacilli</taxon>
        <taxon>Bacillales</taxon>
        <taxon>Bacillaceae</taxon>
        <taxon>Caldibacillus</taxon>
    </lineage>
</organism>
<evidence type="ECO:0000256" key="1">
    <source>
        <dbReference type="ARBA" id="ARBA00004141"/>
    </source>
</evidence>
<dbReference type="CDD" id="cd16914">
    <property type="entry name" value="EcfT"/>
    <property type="match status" value="1"/>
</dbReference>
<dbReference type="Proteomes" id="UP000032076">
    <property type="component" value="Unassembled WGS sequence"/>
</dbReference>
<keyword evidence="2" id="KW-1003">Cell membrane</keyword>
<feature type="transmembrane region" description="Helical" evidence="6">
    <location>
        <begin position="62"/>
        <end position="83"/>
    </location>
</feature>
<name>A0ABD4A6D2_9BACI</name>
<evidence type="ECO:0000256" key="5">
    <source>
        <dbReference type="ARBA" id="ARBA00023136"/>
    </source>
</evidence>
<reference evidence="7 8" key="1">
    <citation type="submission" date="2015-01" db="EMBL/GenBank/DDBJ databases">
        <title>Draft Genome Sequences of Four Bacillus thermoamylovorans Strains, Isolated From Food Products.</title>
        <authorList>
            <person name="Krawcyk A.O."/>
            <person name="Berendsen E.M."/>
            <person name="Eijlander R.T."/>
            <person name="de Jong A."/>
            <person name="Wells-Bennik M."/>
            <person name="Kuipers O.P."/>
        </authorList>
    </citation>
    <scope>NUCLEOTIDE SEQUENCE [LARGE SCALE GENOMIC DNA]</scope>
    <source>
        <strain evidence="7 8">B4167</strain>
    </source>
</reference>
<evidence type="ECO:0008006" key="9">
    <source>
        <dbReference type="Google" id="ProtNLM"/>
    </source>
</evidence>
<feature type="transmembrane region" description="Helical" evidence="6">
    <location>
        <begin position="236"/>
        <end position="254"/>
    </location>
</feature>
<dbReference type="AlphaFoldDB" id="A0ABD4A6D2"/>
<comment type="subcellular location">
    <subcellularLocation>
        <location evidence="1">Membrane</location>
        <topology evidence="1">Multi-pass membrane protein</topology>
    </subcellularLocation>
</comment>
<dbReference type="InterPro" id="IPR051611">
    <property type="entry name" value="ECF_transporter_component"/>
</dbReference>
<dbReference type="PANTHER" id="PTHR34857">
    <property type="entry name" value="SLL0384 PROTEIN"/>
    <property type="match status" value="1"/>
</dbReference>
<evidence type="ECO:0000313" key="7">
    <source>
        <dbReference type="EMBL" id="KIO72451.1"/>
    </source>
</evidence>
<dbReference type="InterPro" id="IPR003339">
    <property type="entry name" value="ABC/ECF_trnsptr_transmembrane"/>
</dbReference>
<feature type="transmembrane region" description="Helical" evidence="6">
    <location>
        <begin position="146"/>
        <end position="167"/>
    </location>
</feature>
<evidence type="ECO:0000256" key="6">
    <source>
        <dbReference type="SAM" id="Phobius"/>
    </source>
</evidence>
<keyword evidence="5 6" id="KW-0472">Membrane</keyword>
<proteinExistence type="predicted"/>
<accession>A0ABD4A6D2</accession>
<gene>
    <name evidence="7" type="ORF">B4167_1141</name>
</gene>
<keyword evidence="3 6" id="KW-0812">Transmembrane</keyword>
<sequence length="255" mass="28512">MKSMTLYVKQDSPIHEIDPITKVIYALVAALLPYILPSHTVALTVLAISIMLLAVGKVFRKIIPLIGLSLFLIVSLVIIQGIFRPDNVTPLFHFGPIIFYKEGLSYGLLLMLRVINLLCAFGILILTTKPDDLIQSFIQKGMSPRIGYVIGSVLQLIPQMSATIATIKDAQRSRGLETEGSLLVRIKAFLPLIGPVIMNSLISTRERSIALEVRGFNAKQKKTFLHEVHTYKYAKVIQAVLILIFIFAILWRIFL</sequence>
<dbReference type="GO" id="GO:0005886">
    <property type="term" value="C:plasma membrane"/>
    <property type="evidence" value="ECO:0007669"/>
    <property type="project" value="UniProtKB-ARBA"/>
</dbReference>
<dbReference type="RefSeq" id="WP_041902900.1">
    <property type="nucleotide sequence ID" value="NZ_JAMAYU010000008.1"/>
</dbReference>
<evidence type="ECO:0000313" key="8">
    <source>
        <dbReference type="Proteomes" id="UP000032076"/>
    </source>
</evidence>
<evidence type="ECO:0000256" key="3">
    <source>
        <dbReference type="ARBA" id="ARBA00022692"/>
    </source>
</evidence>
<keyword evidence="4 6" id="KW-1133">Transmembrane helix</keyword>
<evidence type="ECO:0000256" key="2">
    <source>
        <dbReference type="ARBA" id="ARBA00022475"/>
    </source>
</evidence>
<feature type="transmembrane region" description="Helical" evidence="6">
    <location>
        <begin position="23"/>
        <end position="55"/>
    </location>
</feature>
<dbReference type="EMBL" id="JXLU01000095">
    <property type="protein sequence ID" value="KIO72451.1"/>
    <property type="molecule type" value="Genomic_DNA"/>
</dbReference>
<protein>
    <recommendedName>
        <fullName evidence="9">Cobalt ABC transporter permease</fullName>
    </recommendedName>
</protein>
<dbReference type="PANTHER" id="PTHR34857:SF2">
    <property type="entry name" value="SLL0384 PROTEIN"/>
    <property type="match status" value="1"/>
</dbReference>